<keyword evidence="2" id="KW-0812">Transmembrane</keyword>
<feature type="region of interest" description="Disordered" evidence="1">
    <location>
        <begin position="257"/>
        <end position="304"/>
    </location>
</feature>
<protein>
    <recommendedName>
        <fullName evidence="3">HTH LytTR-type domain-containing protein</fullName>
    </recommendedName>
</protein>
<accession>A0A2S0UIS0</accession>
<evidence type="ECO:0000313" key="5">
    <source>
        <dbReference type="Proteomes" id="UP000244496"/>
    </source>
</evidence>
<dbReference type="Proteomes" id="UP000244496">
    <property type="component" value="Chromosome"/>
</dbReference>
<dbReference type="Gene3D" id="2.40.50.1020">
    <property type="entry name" value="LytTr DNA-binding domain"/>
    <property type="match status" value="1"/>
</dbReference>
<feature type="compositionally biased region" description="Polar residues" evidence="1">
    <location>
        <begin position="281"/>
        <end position="293"/>
    </location>
</feature>
<dbReference type="SMART" id="SM00850">
    <property type="entry name" value="LytTR"/>
    <property type="match status" value="1"/>
</dbReference>
<evidence type="ECO:0000256" key="2">
    <source>
        <dbReference type="SAM" id="Phobius"/>
    </source>
</evidence>
<dbReference type="GO" id="GO:0003677">
    <property type="term" value="F:DNA binding"/>
    <property type="evidence" value="ECO:0007669"/>
    <property type="project" value="InterPro"/>
</dbReference>
<sequence>MTYYLASMSISFILSVLVDEPSANGPSFALLIPILVLATVTGVLSFMAWVYLASFLRPQADPVRVLVSFPLALSIVTVQATTSTLWNVILDVPSPSVFGTALSLLLVYVFDEYFIATILRNKTGRIIDDVRSFRGTLPARRPAAPGSTTGAPPFVATGNVTFPVDTILQLQAQGNHVQIWTDTDTTLVPGPFSALLARLPDGLGCLVHRSEWVATRAVLRVERNGRGTELFLSNGNTVRVASTRAGTVRDWLAQFEAKPSRRRPSSSGGGDTKRQSRPAPDTSTTAMGANTPSAPKAAVIPSKS</sequence>
<evidence type="ECO:0000256" key="1">
    <source>
        <dbReference type="SAM" id="MobiDB-lite"/>
    </source>
</evidence>
<reference evidence="4 5" key="1">
    <citation type="submission" date="2018-04" db="EMBL/GenBank/DDBJ databases">
        <title>Genome sequencing of Gemmobacter.</title>
        <authorList>
            <person name="Yi H."/>
            <person name="Baek M.-G."/>
        </authorList>
    </citation>
    <scope>NUCLEOTIDE SEQUENCE [LARGE SCALE GENOMIC DNA]</scope>
    <source>
        <strain evidence="4 5">HYN0069</strain>
    </source>
</reference>
<feature type="domain" description="HTH LytTR-type" evidence="3">
    <location>
        <begin position="160"/>
        <end position="254"/>
    </location>
</feature>
<proteinExistence type="predicted"/>
<dbReference type="EMBL" id="CP028918">
    <property type="protein sequence ID" value="AWB47671.1"/>
    <property type="molecule type" value="Genomic_DNA"/>
</dbReference>
<organism evidence="4 5">
    <name type="scientific">Paragemmobacter aquarius</name>
    <dbReference type="NCBI Taxonomy" id="2169400"/>
    <lineage>
        <taxon>Bacteria</taxon>
        <taxon>Pseudomonadati</taxon>
        <taxon>Pseudomonadota</taxon>
        <taxon>Alphaproteobacteria</taxon>
        <taxon>Rhodobacterales</taxon>
        <taxon>Paracoccaceae</taxon>
        <taxon>Paragemmobacter</taxon>
    </lineage>
</organism>
<gene>
    <name evidence="4" type="ORF">HYN69_03380</name>
</gene>
<keyword evidence="5" id="KW-1185">Reference proteome</keyword>
<keyword evidence="2" id="KW-0472">Membrane</keyword>
<dbReference type="AlphaFoldDB" id="A0A2S0UIS0"/>
<feature type="transmembrane region" description="Helical" evidence="2">
    <location>
        <begin position="28"/>
        <end position="53"/>
    </location>
</feature>
<dbReference type="Pfam" id="PF04397">
    <property type="entry name" value="LytTR"/>
    <property type="match status" value="1"/>
</dbReference>
<keyword evidence="2" id="KW-1133">Transmembrane helix</keyword>
<dbReference type="PROSITE" id="PS50930">
    <property type="entry name" value="HTH_LYTTR"/>
    <property type="match status" value="1"/>
</dbReference>
<dbReference type="InterPro" id="IPR007492">
    <property type="entry name" value="LytTR_DNA-bd_dom"/>
</dbReference>
<feature type="transmembrane region" description="Helical" evidence="2">
    <location>
        <begin position="65"/>
        <end position="89"/>
    </location>
</feature>
<feature type="transmembrane region" description="Helical" evidence="2">
    <location>
        <begin position="95"/>
        <end position="115"/>
    </location>
</feature>
<evidence type="ECO:0000313" key="4">
    <source>
        <dbReference type="EMBL" id="AWB47671.1"/>
    </source>
</evidence>
<name>A0A2S0UIS0_9RHOB</name>
<dbReference type="KEGG" id="geh:HYN69_03380"/>
<evidence type="ECO:0000259" key="3">
    <source>
        <dbReference type="PROSITE" id="PS50930"/>
    </source>
</evidence>